<dbReference type="PANTHER" id="PTHR40080">
    <property type="entry name" value="LMO1763 PROTEIN"/>
    <property type="match status" value="1"/>
</dbReference>
<dbReference type="GO" id="GO:0003700">
    <property type="term" value="F:DNA-binding transcription factor activity"/>
    <property type="evidence" value="ECO:0007669"/>
    <property type="project" value="InterPro"/>
</dbReference>
<evidence type="ECO:0000313" key="1">
    <source>
        <dbReference type="EMBL" id="SDC27968.1"/>
    </source>
</evidence>
<reference evidence="2" key="1">
    <citation type="submission" date="2016-10" db="EMBL/GenBank/DDBJ databases">
        <authorList>
            <person name="Varghese N."/>
            <person name="Submissions S."/>
        </authorList>
    </citation>
    <scope>NUCLEOTIDE SEQUENCE [LARGE SCALE GENOMIC DNA]</scope>
    <source>
        <strain evidence="2">DSM 11005</strain>
    </source>
</reference>
<sequence>MAEKIENHLTEQLCEALACLKQKQQVANFLEDVCTISEYKALAQRFEVARLLDEGIKYEEIVERTGASTATISRVKRCLVYGKDGYEVALEHLQKKHHITRSPKAVLRAKYEKERAQRKRAVQEND</sequence>
<dbReference type="InterPro" id="IPR000831">
    <property type="entry name" value="Trp_repress"/>
</dbReference>
<dbReference type="NCBIfam" id="TIGR02531">
    <property type="entry name" value="yecD_yerC"/>
    <property type="match status" value="1"/>
</dbReference>
<organism evidence="1 2">
    <name type="scientific">Succiniclasticum ruminis</name>
    <dbReference type="NCBI Taxonomy" id="40841"/>
    <lineage>
        <taxon>Bacteria</taxon>
        <taxon>Bacillati</taxon>
        <taxon>Bacillota</taxon>
        <taxon>Negativicutes</taxon>
        <taxon>Acidaminococcales</taxon>
        <taxon>Acidaminococcaceae</taxon>
        <taxon>Succiniclasticum</taxon>
    </lineage>
</organism>
<accession>A0A1G6KAS5</accession>
<dbReference type="PANTHER" id="PTHR40080:SF1">
    <property type="entry name" value="TRPR-LIKE PROTEIN YERC_YECD"/>
    <property type="match status" value="1"/>
</dbReference>
<dbReference type="Gene3D" id="1.10.1270.10">
    <property type="entry name" value="TrpR-like"/>
    <property type="match status" value="1"/>
</dbReference>
<dbReference type="Pfam" id="PF01371">
    <property type="entry name" value="Trp_repressor"/>
    <property type="match status" value="1"/>
</dbReference>
<dbReference type="InterPro" id="IPR038116">
    <property type="entry name" value="TrpR-like_sf"/>
</dbReference>
<dbReference type="EMBL" id="FMYW01000004">
    <property type="protein sequence ID" value="SDC27968.1"/>
    <property type="molecule type" value="Genomic_DNA"/>
</dbReference>
<name>A0A1G6KAS5_9FIRM</name>
<dbReference type="GO" id="GO:0043565">
    <property type="term" value="F:sequence-specific DNA binding"/>
    <property type="evidence" value="ECO:0007669"/>
    <property type="project" value="InterPro"/>
</dbReference>
<dbReference type="RefSeq" id="WP_176760406.1">
    <property type="nucleotide sequence ID" value="NZ_FMYW01000004.1"/>
</dbReference>
<proteinExistence type="predicted"/>
<gene>
    <name evidence="1" type="ORF">SAMN04487864_104152</name>
</gene>
<keyword evidence="2" id="KW-1185">Reference proteome</keyword>
<dbReference type="InterPro" id="IPR010921">
    <property type="entry name" value="Trp_repressor/repl_initiator"/>
</dbReference>
<dbReference type="InterPro" id="IPR013368">
    <property type="entry name" value="YecD_YerC"/>
</dbReference>
<dbReference type="Proteomes" id="UP000198943">
    <property type="component" value="Unassembled WGS sequence"/>
</dbReference>
<dbReference type="AlphaFoldDB" id="A0A1G6KAS5"/>
<dbReference type="SUPFAM" id="SSF48295">
    <property type="entry name" value="TrpR-like"/>
    <property type="match status" value="1"/>
</dbReference>
<evidence type="ECO:0000313" key="2">
    <source>
        <dbReference type="Proteomes" id="UP000198943"/>
    </source>
</evidence>
<protein>
    <submittedName>
        <fullName evidence="1">Trp operon repressor family</fullName>
    </submittedName>
</protein>